<accession>A0AAV4DKF7</accession>
<protein>
    <submittedName>
        <fullName evidence="1">Tigger transposable element-derived protein 6</fullName>
    </submittedName>
</protein>
<dbReference type="AlphaFoldDB" id="A0AAV4DKF7"/>
<evidence type="ECO:0000313" key="1">
    <source>
        <dbReference type="EMBL" id="GFO44762.1"/>
    </source>
</evidence>
<organism evidence="1 2">
    <name type="scientific">Plakobranchus ocellatus</name>
    <dbReference type="NCBI Taxonomy" id="259542"/>
    <lineage>
        <taxon>Eukaryota</taxon>
        <taxon>Metazoa</taxon>
        <taxon>Spiralia</taxon>
        <taxon>Lophotrochozoa</taxon>
        <taxon>Mollusca</taxon>
        <taxon>Gastropoda</taxon>
        <taxon>Heterobranchia</taxon>
        <taxon>Euthyneura</taxon>
        <taxon>Panpulmonata</taxon>
        <taxon>Sacoglossa</taxon>
        <taxon>Placobranchoidea</taxon>
        <taxon>Plakobranchidae</taxon>
        <taxon>Plakobranchus</taxon>
    </lineage>
</organism>
<comment type="caution">
    <text evidence="1">The sequence shown here is derived from an EMBL/GenBank/DDBJ whole genome shotgun (WGS) entry which is preliminary data.</text>
</comment>
<dbReference type="EMBL" id="BLXT01007982">
    <property type="protein sequence ID" value="GFO44762.1"/>
    <property type="molecule type" value="Genomic_DNA"/>
</dbReference>
<sequence length="165" mass="19019">MSAVLISEWPLDWNRDRQIQNQRKAFLPDNYSTHPKQINLSNIEQIFLAPNITSFIQPMDGNTMKDWIGQCKSIFNHETITKLDSNSTLTALEFAKSFKLLDVIYLGKRCVDKDESVNYQEELLKSRVLLICGHSHFSSKGDFSYHVDIGFDLQTIGQLRKYGSK</sequence>
<keyword evidence="2" id="KW-1185">Reference proteome</keyword>
<evidence type="ECO:0000313" key="2">
    <source>
        <dbReference type="Proteomes" id="UP000735302"/>
    </source>
</evidence>
<proteinExistence type="predicted"/>
<dbReference type="Proteomes" id="UP000735302">
    <property type="component" value="Unassembled WGS sequence"/>
</dbReference>
<gene>
    <name evidence="1" type="ORF">PoB_007126700</name>
</gene>
<name>A0AAV4DKF7_9GAST</name>
<reference evidence="1 2" key="1">
    <citation type="journal article" date="2021" name="Elife">
        <title>Chloroplast acquisition without the gene transfer in kleptoplastic sea slugs, Plakobranchus ocellatus.</title>
        <authorList>
            <person name="Maeda T."/>
            <person name="Takahashi S."/>
            <person name="Yoshida T."/>
            <person name="Shimamura S."/>
            <person name="Takaki Y."/>
            <person name="Nagai Y."/>
            <person name="Toyoda A."/>
            <person name="Suzuki Y."/>
            <person name="Arimoto A."/>
            <person name="Ishii H."/>
            <person name="Satoh N."/>
            <person name="Nishiyama T."/>
            <person name="Hasebe M."/>
            <person name="Maruyama T."/>
            <person name="Minagawa J."/>
            <person name="Obokata J."/>
            <person name="Shigenobu S."/>
        </authorList>
    </citation>
    <scope>NUCLEOTIDE SEQUENCE [LARGE SCALE GENOMIC DNA]</scope>
</reference>